<evidence type="ECO:0000256" key="4">
    <source>
        <dbReference type="ARBA" id="ARBA00022603"/>
    </source>
</evidence>
<dbReference type="Gene3D" id="3.40.50.12780">
    <property type="entry name" value="N-terminal domain of ligase-like"/>
    <property type="match status" value="1"/>
</dbReference>
<gene>
    <name evidence="14" type="ORF">FHL15_005883</name>
</gene>
<keyword evidence="8" id="KW-0511">Multifunctional enzyme</keyword>
<dbReference type="InterPro" id="IPR050091">
    <property type="entry name" value="PKS_NRPS_Biosynth_Enz"/>
</dbReference>
<keyword evidence="1" id="KW-0596">Phosphopantetheine</keyword>
<evidence type="ECO:0008006" key="16">
    <source>
        <dbReference type="Google" id="ProtNLM"/>
    </source>
</evidence>
<dbReference type="Gene3D" id="3.30.300.30">
    <property type="match status" value="1"/>
</dbReference>
<dbReference type="STRING" id="2512241.A0A553HZC6"/>
<organism evidence="14 15">
    <name type="scientific">Xylaria flabelliformis</name>
    <dbReference type="NCBI Taxonomy" id="2512241"/>
    <lineage>
        <taxon>Eukaryota</taxon>
        <taxon>Fungi</taxon>
        <taxon>Dikarya</taxon>
        <taxon>Ascomycota</taxon>
        <taxon>Pezizomycotina</taxon>
        <taxon>Sordariomycetes</taxon>
        <taxon>Xylariomycetidae</taxon>
        <taxon>Xylariales</taxon>
        <taxon>Xylariaceae</taxon>
        <taxon>Xylaria</taxon>
    </lineage>
</organism>
<dbReference type="SUPFAM" id="SSF51735">
    <property type="entry name" value="NAD(P)-binding Rossmann-fold domains"/>
    <property type="match status" value="2"/>
</dbReference>
<dbReference type="InterPro" id="IPR006162">
    <property type="entry name" value="Ppantetheine_attach_site"/>
</dbReference>
<proteinExistence type="predicted"/>
<evidence type="ECO:0000313" key="14">
    <source>
        <dbReference type="EMBL" id="TRX93304.1"/>
    </source>
</evidence>
<keyword evidence="6" id="KW-0677">Repeat</keyword>
<dbReference type="Pfam" id="PF00109">
    <property type="entry name" value="ketoacyl-synt"/>
    <property type="match status" value="1"/>
</dbReference>
<dbReference type="Proteomes" id="UP000319160">
    <property type="component" value="Unassembled WGS sequence"/>
</dbReference>
<dbReference type="InterPro" id="IPR000873">
    <property type="entry name" value="AMP-dep_synth/lig_dom"/>
</dbReference>
<dbReference type="Gene3D" id="3.10.129.110">
    <property type="entry name" value="Polyketide synthase dehydratase"/>
    <property type="match status" value="1"/>
</dbReference>
<dbReference type="SMART" id="SM00827">
    <property type="entry name" value="PKS_AT"/>
    <property type="match status" value="1"/>
</dbReference>
<evidence type="ECO:0000259" key="13">
    <source>
        <dbReference type="PROSITE" id="PS52019"/>
    </source>
</evidence>
<dbReference type="InterPro" id="IPR020807">
    <property type="entry name" value="PKS_DH"/>
</dbReference>
<reference evidence="15" key="1">
    <citation type="submission" date="2019-06" db="EMBL/GenBank/DDBJ databases">
        <title>Draft genome sequence of the griseofulvin-producing fungus Xylaria cubensis strain G536.</title>
        <authorList>
            <person name="Mead M.E."/>
            <person name="Raja H.A."/>
            <person name="Steenwyk J.L."/>
            <person name="Knowles S.L."/>
            <person name="Oberlies N.H."/>
            <person name="Rokas A."/>
        </authorList>
    </citation>
    <scope>NUCLEOTIDE SEQUENCE [LARGE SCALE GENOMIC DNA]</scope>
    <source>
        <strain evidence="15">G536</strain>
    </source>
</reference>
<keyword evidence="5" id="KW-0808">Transferase</keyword>
<dbReference type="InterPro" id="IPR023213">
    <property type="entry name" value="CAT-like_dom_sf"/>
</dbReference>
<dbReference type="SUPFAM" id="SSF52151">
    <property type="entry name" value="FabD/lysophospholipase-like"/>
    <property type="match status" value="1"/>
</dbReference>
<keyword evidence="4" id="KW-0489">Methyltransferase</keyword>
<dbReference type="InterPro" id="IPR016039">
    <property type="entry name" value="Thiolase-like"/>
</dbReference>
<dbReference type="SMART" id="SM00826">
    <property type="entry name" value="PKS_DH"/>
    <property type="match status" value="1"/>
</dbReference>
<dbReference type="GO" id="GO:0006633">
    <property type="term" value="P:fatty acid biosynthetic process"/>
    <property type="evidence" value="ECO:0007669"/>
    <property type="project" value="InterPro"/>
</dbReference>
<dbReference type="SUPFAM" id="SSF52777">
    <property type="entry name" value="CoA-dependent acyltransferases"/>
    <property type="match status" value="2"/>
</dbReference>
<dbReference type="InterPro" id="IPR018201">
    <property type="entry name" value="Ketoacyl_synth_AS"/>
</dbReference>
<sequence>MPQPSERSEPIAIVGSACRFPGSASSPSKLWTLLSNPRDLGFEIPSDRFGKGFYHPNGAHHGTTNVKHAYLLEEDIRVFDAAFFNIHSKEANSIDPQQRLLLETVYEALESGGHTIEGLRGSDTAVYTGTMSVDWMDQSVRDLDTIPQYLATGSNRAIISNRVSYVFDWRGPSMTIDTACSSSLIAVHQGVTSLRAGESRVAVACGTQVILNPEQFIAESKLQMLSPTGRSRMWDKDADGYARGEGTAAIIMKRLSDAIADGDHIESIIRETGTNQDGRTPGLTMPSSEAQSALIDSTYKRAGLDPVNNPRDRPQYFEAHGTGTQAGDPREAGAIYEAFGRHIPPSETPLYVGSIKTVIGHLEGAAGLAGLLKASASIQNGFIAPNLLFKTLNPKLEPFYKSLKVPTELMPWPEIPDGVPRRVSVNSFGMLPFGARFCMSVIDPFDVVGFGGSNAHAILEQYSGTSDTETPTSADVVNFTPFVFSAVSEGSLVAQLRAYSDHLKIHSNIDPCDLAWTLQARRSHFPLKIAFSALTIGQLITKIDEKLETLKAKPGTTLGVRASSRQTTASPRILGVFTGQGAQWASMGADLIRSSEFVRQRILDLENSLASLPATDRPEWSLTEQILAGKETSRLSEAAFSQPLCTAVQVALVDLLRTAGINFTTVVGHSSGEIAAAYAADFLSGEDAIRVAYYRGLYTSLADGGSGQKGAMLAAGTSWEDAHELVNLRTFKGRLAVAAHNSPASVTLSGDADAIIHAKKIFDEEKKFARLLQVDQAYHSHHMLPCGDDYVRALRACGVRVKKNRNSSCVWYSSVSGSDEPVAPVEEIQDEYWRDNMTKSVLFAEAVRNALTSDDQINLGLEVGPHPALKGPVAQNVGDDRSTPLSYSGVLVRGKNDVESFADGLGFVWTQLGAAGVDFQSYAKAAAAGSKSAQPRLVTGLPLYQWNHDKSYWAESRRSRRIRARSEPKHEILGSLSPDSTPQDMRWSNILKVSEMPWLAGHQIQGQMIFPAAGYVAMALESSKILAAEKIVKTYELYDLSIPRATVIEDADNASVETLVTLTKIQFHQDDTATADFRCYALPVTVTGSKQEMTINAIGTVKIVFGEPDVDALSSTPVEDFNLRTVDSDEFYEYLSTLGYGYTGPFRTLSSTQRRLGHSSGLIAAYDYADSEPSRYLIHPSTLDVAFQASILAYTSPSDERLWALHVPTVIGTIRVNAATCASPLPAGSCIPVHSILEDSEAFSGFIELMSEDGQHTMVQVEDLVIKPLAPAAESDDRVMFTHTKFASAVPDGALASDGRRPSSYEIDLSMVCERLCYFYISKWAAELTDEEWKNGPPHFLHLRNWVNHVRLNVSKGKNPHIKREWSKDTPEFIEKLIQPYRENGNVKIILAVGDNLPASVRGETTILEHMIKDDMLEQHYKKSLGAEVANEFLANMMKQIIHRYPHAKILEIGAGTGGATKAVLETIQGAMSSYTYTDLSVGFFGLAEKLFEAYSDKMEFKTFDVEKAPKGQGFEPNSYDIVIASNCLHATASLETTLTHTRALLKPGGYLLILELTMPLEVIRTNTIFGVLPGWWLGVDDGRKLSPTISRGAWHSQLRKTGFSGIDTINIDVSPITWPASVIVSQAVDDRVQFLRRPLSAPSTSVPIYIESLVVLGNSSLELARVAEELQEHLQPFCGEVIILDSLPTDEEASNLNPMSTFINLVDLDSPIFEDITEDSMECVKRMSELAKNILWVTQGALVDEPYHMASIAFCRALRTEAPHVSLNNLDIADIRQDNISKTIAEHLLQLYALDEWEHEPRPLLWSKEREVFVEDGNIQIPRMVADSNRNARLNSVRRKVTKPVIESSDRVSFSAPSGDSPASLVNQPALGDQASPFRVDYSSTMALQVVPSTSLFVAIGRTDDSTGDLTVLLSIANTNKQLPVAKMTVNSSSMVHSPAEFLILVVSELLAATLAEKLSLGDHLLLHCSKEDRLLIAALSRRISDPSIRLSITYDSEEAVDALSPAVLKINDNTPRHFLRKALRDAKPSHYLDLTARPSSDQYGGHLGLRIGQDLPVRCKRIDPSTFLQSQSSLPLSYDQDFLVDRLEDAVTKATTTSTGPEEFQNLIIQLGQVEEPSTQYHATSAIHWPSDGLVKTNVRALDVSSFFSAAKTYVLVGLSGSIGQSLCEWMASNGAGCVVLTSRRPNVDQRWIESFQGSGTTVKVLPMDVTNIDSVNSAIKTIKESCPPIAGVAHGAMVLHDALFASMSADKMQQIIGPKIDGAINLENAFNEDNLDFFVMFSSVSMVCGNAGQSLYAAGCGYLNGLARKRRRCGLAGSTFDIGRVAGLGYVESADQVVRDQLIGLGLKPISEADLRNAFAETIWAGFPQPQDKDTLPEAVVTMGVRHFREDEDVKGPWFTNPLFSHCIIEKPKNQSGSGDQRKENSLPLSQQLAQVTSKKEALEVITDSFSDKLGIMLQLGDQASDRDAPLNELGIDSLVAVEVRAWFLKNLKVDIPVLKIIGGASITELCQKALELLPSTALASIDQPKEKAKAPKPAPKLELKVPLPPPDDDSPSSEDTSQAISTTGDSSPTSNEASTVQSSLGSEVGDDGAPAADPPRTNAKTGALPPIRRPKKILKSVPISLAQSRYWFLQHLLADQSTHNVATYYRIEGDLRVNDLKRAIRLVCTRHESLRTCFVADQTERASQEVMPSSPLQLECKTIQSEDDVETEYAIIKTYELDMESGDLLKLVLLTLSPSVHFLLMNYHHIIMDGISWQVFLSDLEKAYNGQHFGAPPRQYPEFSVAQRQALESGAMDEQLNYWRQMFPANDPPSVLPLLPMARVSARMSLKVYDTHQVAFRLEPALLARVKSFSKASGSSSFHLYLAAFKAMLFSFMDAPDLTVGVADAGRSEPNLRGTIGFFLNLLPLRFRRQDNQSFTDAMVEARNVHYAALENSRVPFDVLLAELNVARSSLHSPFFQAFLDYRQGFPTKHAFGNTEFEIKTVDHGQSAYDITLDVTDSAADTVVMIRAQKSLYDMTATVLFSETFTHLLETLTSDPSISLKDTPLYGKKQHTQAIQVGRGPRMSSDWPATLPHRIDQVARENGDKVALTDGFGNELSYNDMTNRIEAIAEALENKGVGSGSRVPVFQRAASDWVCSMLAVMRVGAIYVPLDLRNPLPRLASVVEDCDPAAILVDATTLNDVPQLGVHGVHVIDVTTVGSKPSAHIANHAKGPSPAAILYTSGSTGTPKGIAVTHSGLRNEIEGYTKMWKLGAERTLQQSAFTFNHSSDQIYTGLTNGGSVYIVPWGARGNPLEITKIMHEQSITYTKATPSEYLLWMQYGGDELRLASKWRSAFGGGESLTTTVTQEFSKLGLPNLRFYNSYGPTEISISSHKMEIAYREKQELESMGRIPCGYSLPNYDTYIVDEQLRPVPIGSPGEICLGGAGVSLGYFKNQELTDRLFVPNPFATPEDVANGWTRMYRTGDIGHLRADGAMVFHSRIAGDSQVKIRGLRIELSDIESNIVRAAGGALNEAVVTLREGEPEFLVAHVVFAPNHGITDATAFLERLLSNLDVPQYMVPVAAIPLEKFPLSNHSKVDRRAIKALPLPKRTQVAQHDVELTETMLQLRGVWREVLGQVNKDLGLEIGPSTSFFLVGGNSLLIIRLQSQIRITFNIALPLYDLLSANTLGEMAHKIDESASVAPIDWDAETAPPAIPSFLKQLSKARSLAQEKKKTGKTVVVTGGTGFLAKYVIPQLVARPDVQRIHCVAVRDPAKLNHASSKIRCHAGDLSAPLLGLSTEDFVDLARQVDVILHMGAARSFWDNYNVLRPSNVHPTKELVKLAAAGKVPIHFMSTAAVFGDNDSMDSVSAADNAPALDGTSGYTATKWASERILERSSAALGVPSSIYRFAPATANEPASTELLDLFAHYVDVTRAMPDATGWAGSMDMIPAAKVASWLSESIVVANVGDTGTNFTHYPGQVRVSVDELMTHLKGRMGERGDLTRVPLLKWTGVVKRAGCEYCMMSHEASIEKGAKLEMRR</sequence>
<evidence type="ECO:0000259" key="11">
    <source>
        <dbReference type="PROSITE" id="PS50075"/>
    </source>
</evidence>
<dbReference type="OrthoDB" id="329835at2759"/>
<feature type="active site" description="Proton acceptor; for dehydratase activity" evidence="9">
    <location>
        <position position="1002"/>
    </location>
</feature>
<dbReference type="Pfam" id="PF00501">
    <property type="entry name" value="AMP-binding"/>
    <property type="match status" value="1"/>
</dbReference>
<dbReference type="GO" id="GO:0008168">
    <property type="term" value="F:methyltransferase activity"/>
    <property type="evidence" value="ECO:0007669"/>
    <property type="project" value="UniProtKB-KW"/>
</dbReference>
<dbReference type="InterPro" id="IPR014030">
    <property type="entry name" value="Ketoacyl_synth_N"/>
</dbReference>
<feature type="compositionally biased region" description="Polar residues" evidence="10">
    <location>
        <begin position="2563"/>
        <end position="2589"/>
    </location>
</feature>
<dbReference type="SMART" id="SM00825">
    <property type="entry name" value="PKS_KS"/>
    <property type="match status" value="1"/>
</dbReference>
<dbReference type="Pfam" id="PF08242">
    <property type="entry name" value="Methyltransf_12"/>
    <property type="match status" value="1"/>
</dbReference>
<feature type="domain" description="PKS/mFAS DH" evidence="13">
    <location>
        <begin position="970"/>
        <end position="1275"/>
    </location>
</feature>
<dbReference type="PROSITE" id="PS00455">
    <property type="entry name" value="AMP_BINDING"/>
    <property type="match status" value="1"/>
</dbReference>
<keyword evidence="2" id="KW-0597">Phosphoprotein</keyword>
<dbReference type="InterPro" id="IPR001227">
    <property type="entry name" value="Ac_transferase_dom_sf"/>
</dbReference>
<dbReference type="CDD" id="cd19532">
    <property type="entry name" value="C_PKS-NRPS"/>
    <property type="match status" value="1"/>
</dbReference>
<dbReference type="InterPro" id="IPR029063">
    <property type="entry name" value="SAM-dependent_MTases_sf"/>
</dbReference>
<dbReference type="Pfam" id="PF08659">
    <property type="entry name" value="KR"/>
    <property type="match status" value="1"/>
</dbReference>
<dbReference type="PROSITE" id="PS52019">
    <property type="entry name" value="PKS_MFAS_DH"/>
    <property type="match status" value="1"/>
</dbReference>
<evidence type="ECO:0000256" key="6">
    <source>
        <dbReference type="ARBA" id="ARBA00022737"/>
    </source>
</evidence>
<evidence type="ECO:0000256" key="7">
    <source>
        <dbReference type="ARBA" id="ARBA00023002"/>
    </source>
</evidence>
<dbReference type="InterPro" id="IPR042104">
    <property type="entry name" value="PKS_dehydratase_sf"/>
</dbReference>
<dbReference type="InterPro" id="IPR014031">
    <property type="entry name" value="Ketoacyl_synth_C"/>
</dbReference>
<dbReference type="InterPro" id="IPR020845">
    <property type="entry name" value="AMP-binding_CS"/>
</dbReference>
<dbReference type="GO" id="GO:0031177">
    <property type="term" value="F:phosphopantetheine binding"/>
    <property type="evidence" value="ECO:0007669"/>
    <property type="project" value="InterPro"/>
</dbReference>
<dbReference type="InterPro" id="IPR014043">
    <property type="entry name" value="Acyl_transferase_dom"/>
</dbReference>
<dbReference type="InterPro" id="IPR013968">
    <property type="entry name" value="PKS_KR"/>
</dbReference>
<keyword evidence="7" id="KW-0560">Oxidoreductase</keyword>
<evidence type="ECO:0000256" key="10">
    <source>
        <dbReference type="SAM" id="MobiDB-lite"/>
    </source>
</evidence>
<dbReference type="PANTHER" id="PTHR43775:SF20">
    <property type="entry name" value="HYBRID PKS-NRPS SYNTHETASE APDA"/>
    <property type="match status" value="1"/>
</dbReference>
<dbReference type="CDD" id="cd00833">
    <property type="entry name" value="PKS"/>
    <property type="match status" value="1"/>
</dbReference>
<feature type="domain" description="Carrier" evidence="11">
    <location>
        <begin position="3605"/>
        <end position="3686"/>
    </location>
</feature>
<comment type="caution">
    <text evidence="14">The sequence shown here is derived from an EMBL/GenBank/DDBJ whole genome shotgun (WGS) entry which is preliminary data.</text>
</comment>
<dbReference type="PROSITE" id="PS00606">
    <property type="entry name" value="KS3_1"/>
    <property type="match status" value="1"/>
</dbReference>
<dbReference type="InterPro" id="IPR049551">
    <property type="entry name" value="PKS_DH_C"/>
</dbReference>
<dbReference type="Gene3D" id="3.30.559.30">
    <property type="entry name" value="Nonribosomal peptide synthetase, condensation domain"/>
    <property type="match status" value="1"/>
</dbReference>
<dbReference type="SMART" id="SM00823">
    <property type="entry name" value="PKS_PP"/>
    <property type="match status" value="2"/>
</dbReference>
<evidence type="ECO:0000256" key="8">
    <source>
        <dbReference type="ARBA" id="ARBA00023268"/>
    </source>
</evidence>
<dbReference type="GO" id="GO:0004315">
    <property type="term" value="F:3-oxoacyl-[acyl-carrier-protein] synthase activity"/>
    <property type="evidence" value="ECO:0007669"/>
    <property type="project" value="InterPro"/>
</dbReference>
<dbReference type="GO" id="GO:0009403">
    <property type="term" value="P:toxin biosynthetic process"/>
    <property type="evidence" value="ECO:0007669"/>
    <property type="project" value="UniProtKB-ARBA"/>
</dbReference>
<dbReference type="InterPro" id="IPR049552">
    <property type="entry name" value="PKS_DH_N"/>
</dbReference>
<feature type="region of interest" description="C-terminal hotdog fold" evidence="9">
    <location>
        <begin position="1123"/>
        <end position="1275"/>
    </location>
</feature>
<dbReference type="InterPro" id="IPR057326">
    <property type="entry name" value="KR_dom"/>
</dbReference>
<dbReference type="SMART" id="SM00822">
    <property type="entry name" value="PKS_KR"/>
    <property type="match status" value="1"/>
</dbReference>
<dbReference type="SUPFAM" id="SSF56801">
    <property type="entry name" value="Acetyl-CoA synthetase-like"/>
    <property type="match status" value="1"/>
</dbReference>
<dbReference type="InterPro" id="IPR020841">
    <property type="entry name" value="PKS_Beta-ketoAc_synthase_dom"/>
</dbReference>
<dbReference type="Pfam" id="PF00668">
    <property type="entry name" value="Condensation"/>
    <property type="match status" value="1"/>
</dbReference>
<dbReference type="SUPFAM" id="SSF53335">
    <property type="entry name" value="S-adenosyl-L-methionine-dependent methyltransferases"/>
    <property type="match status" value="1"/>
</dbReference>
<dbReference type="GO" id="GO:0004312">
    <property type="term" value="F:fatty acid synthase activity"/>
    <property type="evidence" value="ECO:0007669"/>
    <property type="project" value="TreeGrafter"/>
</dbReference>
<dbReference type="CDD" id="cd02440">
    <property type="entry name" value="AdoMet_MTases"/>
    <property type="match status" value="1"/>
</dbReference>
<evidence type="ECO:0000256" key="5">
    <source>
        <dbReference type="ARBA" id="ARBA00022679"/>
    </source>
</evidence>
<feature type="domain" description="Ketosynthase family 3 (KS3)" evidence="12">
    <location>
        <begin position="8"/>
        <end position="441"/>
    </location>
</feature>
<dbReference type="InterPro" id="IPR016035">
    <property type="entry name" value="Acyl_Trfase/lysoPLipase"/>
</dbReference>
<dbReference type="GO" id="GO:0032259">
    <property type="term" value="P:methylation"/>
    <property type="evidence" value="ECO:0007669"/>
    <property type="project" value="UniProtKB-KW"/>
</dbReference>
<dbReference type="Pfam" id="PF00698">
    <property type="entry name" value="Acyl_transf_1"/>
    <property type="match status" value="1"/>
</dbReference>
<name>A0A553HZC6_9PEZI</name>
<evidence type="ECO:0000259" key="12">
    <source>
        <dbReference type="PROSITE" id="PS52004"/>
    </source>
</evidence>
<dbReference type="Pfam" id="PF00550">
    <property type="entry name" value="PP-binding"/>
    <property type="match status" value="2"/>
</dbReference>
<feature type="compositionally biased region" description="Basic and acidic residues" evidence="10">
    <location>
        <begin position="2531"/>
        <end position="2547"/>
    </location>
</feature>
<feature type="region of interest" description="N-terminal hotdog fold" evidence="9">
    <location>
        <begin position="970"/>
        <end position="1108"/>
    </location>
</feature>
<evidence type="ECO:0000256" key="3">
    <source>
        <dbReference type="ARBA" id="ARBA00022598"/>
    </source>
</evidence>
<dbReference type="CDD" id="cd05930">
    <property type="entry name" value="A_NRPS"/>
    <property type="match status" value="1"/>
</dbReference>
<evidence type="ECO:0000313" key="15">
    <source>
        <dbReference type="Proteomes" id="UP000319160"/>
    </source>
</evidence>
<evidence type="ECO:0000256" key="9">
    <source>
        <dbReference type="PROSITE-ProRule" id="PRU01363"/>
    </source>
</evidence>
<protein>
    <recommendedName>
        <fullName evidence="16">Carrier domain-containing protein</fullName>
    </recommendedName>
</protein>
<dbReference type="Pfam" id="PF02801">
    <property type="entry name" value="Ketoacyl-synt_C"/>
    <property type="match status" value="1"/>
</dbReference>
<dbReference type="InterPro" id="IPR042099">
    <property type="entry name" value="ANL_N_sf"/>
</dbReference>
<dbReference type="InterPro" id="IPR036736">
    <property type="entry name" value="ACP-like_sf"/>
</dbReference>
<dbReference type="InterPro" id="IPR009081">
    <property type="entry name" value="PP-bd_ACP"/>
</dbReference>
<dbReference type="Gene3D" id="3.40.50.150">
    <property type="entry name" value="Vaccinia Virus protein VP39"/>
    <property type="match status" value="1"/>
</dbReference>
<dbReference type="Gene3D" id="3.30.559.10">
    <property type="entry name" value="Chloramphenicol acetyltransferase-like domain"/>
    <property type="match status" value="1"/>
</dbReference>
<dbReference type="Gene3D" id="3.40.366.10">
    <property type="entry name" value="Malonyl-Coenzyme A Acyl Carrier Protein, domain 2"/>
    <property type="match status" value="1"/>
</dbReference>
<dbReference type="InterPro" id="IPR013217">
    <property type="entry name" value="Methyltransf_12"/>
</dbReference>
<dbReference type="InterPro" id="IPR049900">
    <property type="entry name" value="PKS_mFAS_DH"/>
</dbReference>
<dbReference type="InterPro" id="IPR020806">
    <property type="entry name" value="PKS_PP-bd"/>
</dbReference>
<dbReference type="InterPro" id="IPR045851">
    <property type="entry name" value="AMP-bd_C_sf"/>
</dbReference>
<dbReference type="InterPro" id="IPR036291">
    <property type="entry name" value="NAD(P)-bd_dom_sf"/>
</dbReference>
<dbReference type="Gene3D" id="3.40.50.720">
    <property type="entry name" value="NAD(P)-binding Rossmann-like Domain"/>
    <property type="match status" value="2"/>
</dbReference>
<dbReference type="Gene3D" id="1.10.1200.10">
    <property type="entry name" value="ACP-like"/>
    <property type="match status" value="2"/>
</dbReference>
<dbReference type="SUPFAM" id="SSF55048">
    <property type="entry name" value="Probable ACP-binding domain of malonyl-CoA ACP transacylase"/>
    <property type="match status" value="1"/>
</dbReference>
<dbReference type="Pfam" id="PF07993">
    <property type="entry name" value="NAD_binding_4"/>
    <property type="match status" value="1"/>
</dbReference>
<dbReference type="Pfam" id="PF14765">
    <property type="entry name" value="PS-DH"/>
    <property type="match status" value="1"/>
</dbReference>
<feature type="region of interest" description="Disordered" evidence="10">
    <location>
        <begin position="2531"/>
        <end position="2614"/>
    </location>
</feature>
<feature type="active site" description="Proton donor; for dehydratase activity" evidence="9">
    <location>
        <position position="1184"/>
    </location>
</feature>
<dbReference type="GO" id="GO:0016491">
    <property type="term" value="F:oxidoreductase activity"/>
    <property type="evidence" value="ECO:0007669"/>
    <property type="project" value="UniProtKB-KW"/>
</dbReference>
<dbReference type="GO" id="GO:0016874">
    <property type="term" value="F:ligase activity"/>
    <property type="evidence" value="ECO:0007669"/>
    <property type="project" value="UniProtKB-KW"/>
</dbReference>
<accession>A0A553HZC6</accession>
<dbReference type="SUPFAM" id="SSF53901">
    <property type="entry name" value="Thiolase-like"/>
    <property type="match status" value="1"/>
</dbReference>
<dbReference type="EMBL" id="VFLP01000030">
    <property type="protein sequence ID" value="TRX93304.1"/>
    <property type="molecule type" value="Genomic_DNA"/>
</dbReference>
<dbReference type="PROSITE" id="PS00012">
    <property type="entry name" value="PHOSPHOPANTETHEINE"/>
    <property type="match status" value="1"/>
</dbReference>
<evidence type="ECO:0000256" key="1">
    <source>
        <dbReference type="ARBA" id="ARBA00022450"/>
    </source>
</evidence>
<evidence type="ECO:0000256" key="2">
    <source>
        <dbReference type="ARBA" id="ARBA00022553"/>
    </source>
</evidence>
<dbReference type="InterPro" id="IPR013120">
    <property type="entry name" value="FAR_NAD-bd"/>
</dbReference>
<dbReference type="InterPro" id="IPR001242">
    <property type="entry name" value="Condensation_dom"/>
</dbReference>
<feature type="domain" description="Carrier" evidence="11">
    <location>
        <begin position="2447"/>
        <end position="2521"/>
    </location>
</feature>
<dbReference type="PROSITE" id="PS50075">
    <property type="entry name" value="CARRIER"/>
    <property type="match status" value="2"/>
</dbReference>
<dbReference type="Pfam" id="PF21089">
    <property type="entry name" value="PKS_DH_N"/>
    <property type="match status" value="1"/>
</dbReference>
<keyword evidence="3" id="KW-0436">Ligase</keyword>
<keyword evidence="15" id="KW-1185">Reference proteome</keyword>
<dbReference type="PANTHER" id="PTHR43775">
    <property type="entry name" value="FATTY ACID SYNTHASE"/>
    <property type="match status" value="1"/>
</dbReference>
<dbReference type="SUPFAM" id="SSF47336">
    <property type="entry name" value="ACP-like"/>
    <property type="match status" value="2"/>
</dbReference>
<dbReference type="Pfam" id="PF22621">
    <property type="entry name" value="CurL-like_PKS_C"/>
    <property type="match status" value="1"/>
</dbReference>
<dbReference type="InterPro" id="IPR016036">
    <property type="entry name" value="Malonyl_transacylase_ACP-bd"/>
</dbReference>
<dbReference type="PROSITE" id="PS52004">
    <property type="entry name" value="KS3_2"/>
    <property type="match status" value="1"/>
</dbReference>
<dbReference type="Gene3D" id="3.40.47.10">
    <property type="match status" value="1"/>
</dbReference>